<comment type="subcellular location">
    <subcellularLocation>
        <location evidence="1">Endoplasmic reticulum membrane</location>
        <topology evidence="1">Multi-pass membrane protein</topology>
    </subcellularLocation>
</comment>
<dbReference type="Proteomes" id="UP001175000">
    <property type="component" value="Unassembled WGS sequence"/>
</dbReference>
<keyword evidence="8" id="KW-1185">Reference proteome</keyword>
<name>A0AA40C6X1_9PEZI</name>
<keyword evidence="4 6" id="KW-1133">Transmembrane helix</keyword>
<dbReference type="InterPro" id="IPR024512">
    <property type="entry name" value="Ser_palmitoyltrfase_ssu-like"/>
</dbReference>
<keyword evidence="5 6" id="KW-0472">Membrane</keyword>
<evidence type="ECO:0000256" key="6">
    <source>
        <dbReference type="SAM" id="Phobius"/>
    </source>
</evidence>
<evidence type="ECO:0000256" key="5">
    <source>
        <dbReference type="ARBA" id="ARBA00023136"/>
    </source>
</evidence>
<organism evidence="7 8">
    <name type="scientific">Immersiella caudata</name>
    <dbReference type="NCBI Taxonomy" id="314043"/>
    <lineage>
        <taxon>Eukaryota</taxon>
        <taxon>Fungi</taxon>
        <taxon>Dikarya</taxon>
        <taxon>Ascomycota</taxon>
        <taxon>Pezizomycotina</taxon>
        <taxon>Sordariomycetes</taxon>
        <taxon>Sordariomycetidae</taxon>
        <taxon>Sordariales</taxon>
        <taxon>Lasiosphaeriaceae</taxon>
        <taxon>Immersiella</taxon>
    </lineage>
</organism>
<feature type="transmembrane region" description="Helical" evidence="6">
    <location>
        <begin position="34"/>
        <end position="55"/>
    </location>
</feature>
<proteinExistence type="predicted"/>
<gene>
    <name evidence="7" type="ORF">B0T14DRAFT_449416</name>
</gene>
<sequence length="105" mass="11902">MSSYLESLSKWIQLKIYQLEVTYSVYIFTPIEKFIFYSVLFLLFSLTFIATVLYLPHHVQFIASRAWFYMHGDAPAELGKQSVVTAATVVAGKVAEATASVVREL</sequence>
<reference evidence="7" key="1">
    <citation type="submission" date="2023-06" db="EMBL/GenBank/DDBJ databases">
        <title>Genome-scale phylogeny and comparative genomics of the fungal order Sordariales.</title>
        <authorList>
            <consortium name="Lawrence Berkeley National Laboratory"/>
            <person name="Hensen N."/>
            <person name="Bonometti L."/>
            <person name="Westerberg I."/>
            <person name="Brannstrom I.O."/>
            <person name="Guillou S."/>
            <person name="Cros-Aarteil S."/>
            <person name="Calhoun S."/>
            <person name="Haridas S."/>
            <person name="Kuo A."/>
            <person name="Mondo S."/>
            <person name="Pangilinan J."/>
            <person name="Riley R."/>
            <person name="Labutti K."/>
            <person name="Andreopoulos B."/>
            <person name="Lipzen A."/>
            <person name="Chen C."/>
            <person name="Yanf M."/>
            <person name="Daum C."/>
            <person name="Ng V."/>
            <person name="Clum A."/>
            <person name="Steindorff A."/>
            <person name="Ohm R."/>
            <person name="Martin F."/>
            <person name="Silar P."/>
            <person name="Natvig D."/>
            <person name="Lalanne C."/>
            <person name="Gautier V."/>
            <person name="Ament-Velasquez S.L."/>
            <person name="Kruys A."/>
            <person name="Hutchinson M.I."/>
            <person name="Powell A.J."/>
            <person name="Barry K."/>
            <person name="Miller A.N."/>
            <person name="Grigoriev I.V."/>
            <person name="Debuchy R."/>
            <person name="Gladieux P."/>
            <person name="Thoren M.H."/>
            <person name="Johannesson H."/>
        </authorList>
    </citation>
    <scope>NUCLEOTIDE SEQUENCE</scope>
    <source>
        <strain evidence="7">CBS 606.72</strain>
    </source>
</reference>
<accession>A0AA40C6X1</accession>
<keyword evidence="2 6" id="KW-0812">Transmembrane</keyword>
<evidence type="ECO:0000256" key="1">
    <source>
        <dbReference type="ARBA" id="ARBA00004477"/>
    </source>
</evidence>
<comment type="caution">
    <text evidence="7">The sequence shown here is derived from an EMBL/GenBank/DDBJ whole genome shotgun (WGS) entry which is preliminary data.</text>
</comment>
<evidence type="ECO:0000256" key="3">
    <source>
        <dbReference type="ARBA" id="ARBA00022824"/>
    </source>
</evidence>
<dbReference type="Pfam" id="PF11779">
    <property type="entry name" value="SPT_ssu-like"/>
    <property type="match status" value="1"/>
</dbReference>
<dbReference type="EMBL" id="JAULSU010000002">
    <property type="protein sequence ID" value="KAK0626869.1"/>
    <property type="molecule type" value="Genomic_DNA"/>
</dbReference>
<evidence type="ECO:0000313" key="8">
    <source>
        <dbReference type="Proteomes" id="UP001175000"/>
    </source>
</evidence>
<evidence type="ECO:0000256" key="2">
    <source>
        <dbReference type="ARBA" id="ARBA00022692"/>
    </source>
</evidence>
<keyword evidence="3" id="KW-0256">Endoplasmic reticulum</keyword>
<dbReference type="AlphaFoldDB" id="A0AA40C6X1"/>
<protein>
    <submittedName>
        <fullName evidence="7">Uncharacterized protein</fullName>
    </submittedName>
</protein>
<evidence type="ECO:0000256" key="4">
    <source>
        <dbReference type="ARBA" id="ARBA00022989"/>
    </source>
</evidence>
<evidence type="ECO:0000313" key="7">
    <source>
        <dbReference type="EMBL" id="KAK0626869.1"/>
    </source>
</evidence>
<dbReference type="GO" id="GO:0005789">
    <property type="term" value="C:endoplasmic reticulum membrane"/>
    <property type="evidence" value="ECO:0007669"/>
    <property type="project" value="UniProtKB-SubCell"/>
</dbReference>